<evidence type="ECO:0000259" key="1">
    <source>
        <dbReference type="SMART" id="SM01043"/>
    </source>
</evidence>
<dbReference type="PANTHER" id="PTHR47691:SF3">
    <property type="entry name" value="HTH-TYPE TRANSCRIPTIONAL REGULATOR RV0890C-RELATED"/>
    <property type="match status" value="1"/>
</dbReference>
<protein>
    <submittedName>
        <fullName evidence="2">AfsR/SARP family transcriptional regulator</fullName>
    </submittedName>
</protein>
<dbReference type="Gene3D" id="3.40.50.300">
    <property type="entry name" value="P-loop containing nucleotide triphosphate hydrolases"/>
    <property type="match status" value="1"/>
</dbReference>
<dbReference type="PANTHER" id="PTHR47691">
    <property type="entry name" value="REGULATOR-RELATED"/>
    <property type="match status" value="1"/>
</dbReference>
<dbReference type="Gene3D" id="1.25.40.10">
    <property type="entry name" value="Tetratricopeptide repeat domain"/>
    <property type="match status" value="1"/>
</dbReference>
<gene>
    <name evidence="2" type="ORF">I4J89_28995</name>
</gene>
<dbReference type="SUPFAM" id="SSF52540">
    <property type="entry name" value="P-loop containing nucleoside triphosphate hydrolases"/>
    <property type="match status" value="1"/>
</dbReference>
<proteinExistence type="predicted"/>
<dbReference type="EMBL" id="JADQTO010000015">
    <property type="protein sequence ID" value="MBG0565498.1"/>
    <property type="molecule type" value="Genomic_DNA"/>
</dbReference>
<dbReference type="AlphaFoldDB" id="A0A931FZA5"/>
<keyword evidence="3" id="KW-1185">Reference proteome</keyword>
<dbReference type="SUPFAM" id="SSF48452">
    <property type="entry name" value="TPR-like"/>
    <property type="match status" value="2"/>
</dbReference>
<dbReference type="PRINTS" id="PR00364">
    <property type="entry name" value="DISEASERSIST"/>
</dbReference>
<dbReference type="InterPro" id="IPR011990">
    <property type="entry name" value="TPR-like_helical_dom_sf"/>
</dbReference>
<evidence type="ECO:0000313" key="3">
    <source>
        <dbReference type="Proteomes" id="UP000598146"/>
    </source>
</evidence>
<dbReference type="Proteomes" id="UP000598146">
    <property type="component" value="Unassembled WGS sequence"/>
</dbReference>
<name>A0A931FZA5_9ACTN</name>
<dbReference type="InterPro" id="IPR027417">
    <property type="entry name" value="P-loop_NTPase"/>
</dbReference>
<dbReference type="SMART" id="SM01043">
    <property type="entry name" value="BTAD"/>
    <property type="match status" value="1"/>
</dbReference>
<dbReference type="RefSeq" id="WP_196417273.1">
    <property type="nucleotide sequence ID" value="NZ_JADQTO010000015.1"/>
</dbReference>
<evidence type="ECO:0000313" key="2">
    <source>
        <dbReference type="EMBL" id="MBG0565498.1"/>
    </source>
</evidence>
<accession>A0A931FZA5</accession>
<comment type="caution">
    <text evidence="2">The sequence shown here is derived from an EMBL/GenBank/DDBJ whole genome shotgun (WGS) entry which is preliminary data.</text>
</comment>
<sequence length="1024" mass="109148">MTPDLVLLSRVSFRDSEIAGPRLRGLLALLAADLRTGCGTGRLVDGLWPEEQPENPAKALQILVSRARSQLGAEVIARTATGYRLTLAEDQVDSSAVLIRAAAAARCARTGDHDAALAHADAGLALWGAAGPGPADEAGGPVAALRAERRAAHRALVRARALALARLGRPAEAVDGLAELAAEHPRDEEVLAELLRCEAATLGPASALARYENYRRALRDELGADPGAALQAEHRRLLRGVTPTIRYGVTHEPNPLLGRDDDVAAVESLLRVSRVTSIVGPGGLGKTRLANAVARRAEARTVAVVPLAGIAADDDVAREVAAALGATEDGIADALANGPSLLVLDNCEHVVAGVADLVRGCVADTADLRILTTSRTPLGLSSESVHQLPELSLPVSVELFVQRARAARPGADLPEADVRDLCRHLDGLPLAIELAAARVRIMPVSEVARRLDDRFALLRGGARDAPRRHHTLHAVVDWSWNLLDPAGRAAMRALSVFPGGFTTDTACQVLGPDGLMVLEHLVDHSLLKVSDTRLRMLETVREFSAARLAEAGETEDATAGFLEWARAFGTAHHGNLLGGDPYGTADAVRAEQENLLQALRLALARDDRACVAAVAAVLGGMWILESNRPRLAALIRQTAWTLSHYRPEPALVEATRTALTTAVLYTFGYQGPRPVRAIVALRRLGPAPPDTVVRALGWVIGALRDPAELHRLCDSTDPLLAAAANMFASYHWESAGDMDAALKAARQTLGLFTDRDLPWPRALGHCRVAELCLQLEQGAEARDNLTAALPVLQRLGARADAVGVRAWLVLANLQIGDTAEAGRWLDGLAQISLDEETVQAVGYDLGIQAEVRLAGGEVEAGLRLWRRVVDQILCTPSTEVVPWTVEALAAAVIAHARHDRLDLVADVADGLPGRLEHLLTHPPVDPPPYLIEETVCGTLLLAVATTELARARTRSAARMIALAERFRFLRTFQPTMSGAAARADAERSDPAAYAEAVSSYAGLDRAALRAAALDLLDQRVRSRL</sequence>
<dbReference type="InterPro" id="IPR005158">
    <property type="entry name" value="BTAD"/>
</dbReference>
<dbReference type="Pfam" id="PF03704">
    <property type="entry name" value="BTAD"/>
    <property type="match status" value="1"/>
</dbReference>
<reference evidence="2" key="1">
    <citation type="submission" date="2020-11" db="EMBL/GenBank/DDBJ databases">
        <title>Isolation and identification of active actinomycetes.</title>
        <authorList>
            <person name="Sun X."/>
        </authorList>
    </citation>
    <scope>NUCLEOTIDE SEQUENCE</scope>
    <source>
        <strain evidence="2">NEAU-A11</strain>
    </source>
</reference>
<feature type="domain" description="Bacterial transcriptional activator" evidence="1">
    <location>
        <begin position="92"/>
        <end position="238"/>
    </location>
</feature>
<dbReference type="InterPro" id="IPR036388">
    <property type="entry name" value="WH-like_DNA-bd_sf"/>
</dbReference>
<dbReference type="Gene3D" id="1.10.10.10">
    <property type="entry name" value="Winged helix-like DNA-binding domain superfamily/Winged helix DNA-binding domain"/>
    <property type="match status" value="1"/>
</dbReference>
<organism evidence="2 3">
    <name type="scientific">Actinoplanes aureus</name>
    <dbReference type="NCBI Taxonomy" id="2792083"/>
    <lineage>
        <taxon>Bacteria</taxon>
        <taxon>Bacillati</taxon>
        <taxon>Actinomycetota</taxon>
        <taxon>Actinomycetes</taxon>
        <taxon>Micromonosporales</taxon>
        <taxon>Micromonosporaceae</taxon>
        <taxon>Actinoplanes</taxon>
    </lineage>
</organism>